<gene>
    <name evidence="1" type="ORF">BDM02DRAFT_3188737</name>
</gene>
<evidence type="ECO:0000313" key="2">
    <source>
        <dbReference type="Proteomes" id="UP000886501"/>
    </source>
</evidence>
<keyword evidence="2" id="KW-1185">Reference proteome</keyword>
<name>A0ACB6ZB67_THEGA</name>
<protein>
    <submittedName>
        <fullName evidence="1">Uncharacterized protein</fullName>
    </submittedName>
</protein>
<dbReference type="EMBL" id="MU118055">
    <property type="protein sequence ID" value="KAF9646523.1"/>
    <property type="molecule type" value="Genomic_DNA"/>
</dbReference>
<dbReference type="Proteomes" id="UP000886501">
    <property type="component" value="Unassembled WGS sequence"/>
</dbReference>
<organism evidence="1 2">
    <name type="scientific">Thelephora ganbajun</name>
    <name type="common">Ganba fungus</name>
    <dbReference type="NCBI Taxonomy" id="370292"/>
    <lineage>
        <taxon>Eukaryota</taxon>
        <taxon>Fungi</taxon>
        <taxon>Dikarya</taxon>
        <taxon>Basidiomycota</taxon>
        <taxon>Agaricomycotina</taxon>
        <taxon>Agaricomycetes</taxon>
        <taxon>Thelephorales</taxon>
        <taxon>Thelephoraceae</taxon>
        <taxon>Thelephora</taxon>
    </lineage>
</organism>
<reference evidence="1" key="1">
    <citation type="submission" date="2019-10" db="EMBL/GenBank/DDBJ databases">
        <authorList>
            <consortium name="DOE Joint Genome Institute"/>
            <person name="Kuo A."/>
            <person name="Miyauchi S."/>
            <person name="Kiss E."/>
            <person name="Drula E."/>
            <person name="Kohler A."/>
            <person name="Sanchez-Garcia M."/>
            <person name="Andreopoulos B."/>
            <person name="Barry K.W."/>
            <person name="Bonito G."/>
            <person name="Buee M."/>
            <person name="Carver A."/>
            <person name="Chen C."/>
            <person name="Cichocki N."/>
            <person name="Clum A."/>
            <person name="Culley D."/>
            <person name="Crous P.W."/>
            <person name="Fauchery L."/>
            <person name="Girlanda M."/>
            <person name="Hayes R."/>
            <person name="Keri Z."/>
            <person name="Labutti K."/>
            <person name="Lipzen A."/>
            <person name="Lombard V."/>
            <person name="Magnuson J."/>
            <person name="Maillard F."/>
            <person name="Morin E."/>
            <person name="Murat C."/>
            <person name="Nolan M."/>
            <person name="Ohm R."/>
            <person name="Pangilinan J."/>
            <person name="Pereira M."/>
            <person name="Perotto S."/>
            <person name="Peter M."/>
            <person name="Riley R."/>
            <person name="Sitrit Y."/>
            <person name="Stielow B."/>
            <person name="Szollosi G."/>
            <person name="Zifcakova L."/>
            <person name="Stursova M."/>
            <person name="Spatafora J.W."/>
            <person name="Tedersoo L."/>
            <person name="Vaario L.-M."/>
            <person name="Yamada A."/>
            <person name="Yan M."/>
            <person name="Wang P."/>
            <person name="Xu J."/>
            <person name="Bruns T."/>
            <person name="Baldrian P."/>
            <person name="Vilgalys R."/>
            <person name="Henrissat B."/>
            <person name="Grigoriev I.V."/>
            <person name="Hibbett D."/>
            <person name="Nagy L.G."/>
            <person name="Martin F.M."/>
        </authorList>
    </citation>
    <scope>NUCLEOTIDE SEQUENCE</scope>
    <source>
        <strain evidence="1">P2</strain>
    </source>
</reference>
<comment type="caution">
    <text evidence="1">The sequence shown here is derived from an EMBL/GenBank/DDBJ whole genome shotgun (WGS) entry which is preliminary data.</text>
</comment>
<reference evidence="1" key="2">
    <citation type="journal article" date="2020" name="Nat. Commun.">
        <title>Large-scale genome sequencing of mycorrhizal fungi provides insights into the early evolution of symbiotic traits.</title>
        <authorList>
            <person name="Miyauchi S."/>
            <person name="Kiss E."/>
            <person name="Kuo A."/>
            <person name="Drula E."/>
            <person name="Kohler A."/>
            <person name="Sanchez-Garcia M."/>
            <person name="Morin E."/>
            <person name="Andreopoulos B."/>
            <person name="Barry K.W."/>
            <person name="Bonito G."/>
            <person name="Buee M."/>
            <person name="Carver A."/>
            <person name="Chen C."/>
            <person name="Cichocki N."/>
            <person name="Clum A."/>
            <person name="Culley D."/>
            <person name="Crous P.W."/>
            <person name="Fauchery L."/>
            <person name="Girlanda M."/>
            <person name="Hayes R.D."/>
            <person name="Keri Z."/>
            <person name="LaButti K."/>
            <person name="Lipzen A."/>
            <person name="Lombard V."/>
            <person name="Magnuson J."/>
            <person name="Maillard F."/>
            <person name="Murat C."/>
            <person name="Nolan M."/>
            <person name="Ohm R.A."/>
            <person name="Pangilinan J."/>
            <person name="Pereira M.F."/>
            <person name="Perotto S."/>
            <person name="Peter M."/>
            <person name="Pfister S."/>
            <person name="Riley R."/>
            <person name="Sitrit Y."/>
            <person name="Stielow J.B."/>
            <person name="Szollosi G."/>
            <person name="Zifcakova L."/>
            <person name="Stursova M."/>
            <person name="Spatafora J.W."/>
            <person name="Tedersoo L."/>
            <person name="Vaario L.M."/>
            <person name="Yamada A."/>
            <person name="Yan M."/>
            <person name="Wang P."/>
            <person name="Xu J."/>
            <person name="Bruns T."/>
            <person name="Baldrian P."/>
            <person name="Vilgalys R."/>
            <person name="Dunand C."/>
            <person name="Henrissat B."/>
            <person name="Grigoriev I.V."/>
            <person name="Hibbett D."/>
            <person name="Nagy L.G."/>
            <person name="Martin F.M."/>
        </authorList>
    </citation>
    <scope>NUCLEOTIDE SEQUENCE</scope>
    <source>
        <strain evidence="1">P2</strain>
    </source>
</reference>
<sequence length="195" mass="21891">MSFLRPHSWSRSSVTLKAILRFTRELSSFKLSTTDSFSTHSPTLLTPCLLVSSPAPPNTENQFPEETSSVVLVMMRETVYYFERLPYHQRSHYCSHYLRSRQKTTGECNTLIFDPGGGTLDNPFLTTEERIFYAKAITNDTWVVRTLTSSSDARMRRTLPPSLMPPAASLPPVSVPSILSSAPPTSIKFDSVLLI</sequence>
<accession>A0ACB6ZB67</accession>
<proteinExistence type="predicted"/>
<evidence type="ECO:0000313" key="1">
    <source>
        <dbReference type="EMBL" id="KAF9646523.1"/>
    </source>
</evidence>